<proteinExistence type="predicted"/>
<sequence>MLPLCSEQALSQLLIHKEEEWRALQAHHAQLQEAALQDAHNRLEEAQGKLQHLQEDFVYNLQVLEERDRELERYDAAFTQARGQEEARQAEVSELKIQVAKLKQALAREARHVEELQQQQQLRLQEYRLELERVHSDKNGEIDHQREQYENLKWKLERKLEELDGELALQRQELLLEFESEMQKREHEFRLKADNMSNVVLSHELKVKLANKELEALKEAGAQAAKSLQRAEAVNAELERRLQGQAWELQGLEAAKDARIKDLEDKLHSLQLTRRKEEETFKRKHEELDHLARERDLMLTAVKGAHMEQLQTLKSRVLELQVQCKTLEGQVHKAECTQATAAKEKDAVISKLHEDAAALKAGWDAQIAQMSKEAISKDVQVQMLQEEEAKLKAQVARFQQDIDRYKQQLSLAIEREQSLERDQVQLGLDWQRRCDAVERDQIQRSEALIQSLTEARNQVAAKLQETERVLHEQEVVLRAVALERDQAMETLQTHGLLSGQDVQIPKQHKGEISKEFPSTEIQQLQEQNTSLRNAVTQMRREMEALSSQIPPMQLGERLGANRPDCRAGGDAAPPDYALALEAEVRNLQQKFKTLEEQLEGVSEPPKMSSGTVDLHPDACISTETPGGSAQAGQVCTRLALRKLGDRVQLLTLLVMQLKNKVRQKPLVLDTIQRELSHGVDQVHLEVLELWKQVAELEEHLGAVRQEGGESSQQRQPKREGLTDGRPMDTENQGQFPTYPQPVAQPLQTLSAPYLQRKLKEATRKILSLCLEKEQLIEMGNRMRSELGHVKGKPSPQTLPPTPETQDSSEVPEVPLHDPPLGQVQPHRTAQDPKHTKKKCFSEYAGKNESHSAQTIIRGPKAGAAARPTQRQHKIPAVTCKSTHEKENRFPKPPQAQEVTEENSHHAHRSSSLASNSLQETWQLLDLGSSPSGLPSQDDSIPEPPALPAAHSLQEADRSSIKAQAVFAIKGMKVAAQSKAKPARPSRCDSVKPKCCQRRPLIRNYNLKD</sequence>
<dbReference type="Proteomes" id="UP001732720">
    <property type="component" value="Chromosome 11"/>
</dbReference>
<organism evidence="1 2">
    <name type="scientific">Castor canadensis</name>
    <name type="common">American beaver</name>
    <dbReference type="NCBI Taxonomy" id="51338"/>
    <lineage>
        <taxon>Eukaryota</taxon>
        <taxon>Metazoa</taxon>
        <taxon>Chordata</taxon>
        <taxon>Craniata</taxon>
        <taxon>Vertebrata</taxon>
        <taxon>Euteleostomi</taxon>
        <taxon>Mammalia</taxon>
        <taxon>Eutheria</taxon>
        <taxon>Euarchontoglires</taxon>
        <taxon>Glires</taxon>
        <taxon>Rodentia</taxon>
        <taxon>Castorimorpha</taxon>
        <taxon>Castoridae</taxon>
        <taxon>Castor</taxon>
    </lineage>
</organism>
<dbReference type="RefSeq" id="XP_073900941.1">
    <property type="nucleotide sequence ID" value="XM_074044840.1"/>
</dbReference>
<protein>
    <submittedName>
        <fullName evidence="2">Coiled-coil domain-containing protein 57 isoform X1</fullName>
    </submittedName>
</protein>
<accession>A0AC58K7N9</accession>
<gene>
    <name evidence="2" type="primary">Ccdc57</name>
</gene>
<evidence type="ECO:0000313" key="1">
    <source>
        <dbReference type="Proteomes" id="UP001732720"/>
    </source>
</evidence>
<reference evidence="2" key="1">
    <citation type="submission" date="2025-08" db="UniProtKB">
        <authorList>
            <consortium name="RefSeq"/>
        </authorList>
    </citation>
    <scope>IDENTIFICATION</scope>
</reference>
<keyword evidence="1" id="KW-1185">Reference proteome</keyword>
<evidence type="ECO:0000313" key="2">
    <source>
        <dbReference type="RefSeq" id="XP_073900941.1"/>
    </source>
</evidence>
<name>A0AC58K7N9_CASCN</name>